<dbReference type="Gene3D" id="1.10.3290.10">
    <property type="entry name" value="Fido-like domain"/>
    <property type="match status" value="1"/>
</dbReference>
<dbReference type="OrthoDB" id="9813719at2"/>
<evidence type="ECO:0000256" key="2">
    <source>
        <dbReference type="ARBA" id="ARBA00022695"/>
    </source>
</evidence>
<dbReference type="PROSITE" id="PS51459">
    <property type="entry name" value="FIDO"/>
    <property type="match status" value="1"/>
</dbReference>
<evidence type="ECO:0000256" key="6">
    <source>
        <dbReference type="ARBA" id="ARBA00047939"/>
    </source>
</evidence>
<keyword evidence="10" id="KW-1185">Reference proteome</keyword>
<dbReference type="RefSeq" id="WP_012281349.1">
    <property type="nucleotide sequence ID" value="NC_010337.2"/>
</dbReference>
<dbReference type="InterPro" id="IPR003812">
    <property type="entry name" value="Fido"/>
</dbReference>
<dbReference type="InterPro" id="IPR036597">
    <property type="entry name" value="Fido-like_dom_sf"/>
</dbReference>
<dbReference type="AlphaFoldDB" id="B0TG52"/>
<dbReference type="eggNOG" id="COG2184">
    <property type="taxonomic scope" value="Bacteria"/>
</dbReference>
<evidence type="ECO:0000256" key="5">
    <source>
        <dbReference type="ARBA" id="ARBA00034531"/>
    </source>
</evidence>
<sequence>MSSNYEYSYEWDQRYCYPHSNVLINKLGIRDAEKLQIAEREITSLRIANAKVNVIKGNFDLLHLRQIHKYIFGDIYEWAGEIRWVNIAKGNMFCNYEFIEQNADQLFAKLKKENYLKDASADEIPIRLAYYLGEINVLHPFREGNGRAQRLFIEYLAENAGYSVDFSEVTDKQMIEASVASFSCDYTKMNELFIKITKPLTENSITQIFMG</sequence>
<keyword evidence="4" id="KW-0067">ATP-binding</keyword>
<gene>
    <name evidence="9" type="primary">fic</name>
    <name evidence="9" type="ORF">HM1_0604</name>
</gene>
<proteinExistence type="predicted"/>
<evidence type="ECO:0000256" key="3">
    <source>
        <dbReference type="ARBA" id="ARBA00022741"/>
    </source>
</evidence>
<dbReference type="SUPFAM" id="SSF140931">
    <property type="entry name" value="Fic-like"/>
    <property type="match status" value="1"/>
</dbReference>
<dbReference type="EC" id="2.7.7.108" evidence="5"/>
<dbReference type="Pfam" id="PF02661">
    <property type="entry name" value="Fic"/>
    <property type="match status" value="1"/>
</dbReference>
<dbReference type="PANTHER" id="PTHR39560:SF1">
    <property type="entry name" value="PROTEIN ADENYLYLTRANSFERASE FIC-RELATED"/>
    <property type="match status" value="1"/>
</dbReference>
<dbReference type="KEGG" id="hmo:HM1_0604"/>
<organism evidence="9 10">
    <name type="scientific">Heliobacterium modesticaldum (strain ATCC 51547 / Ice1)</name>
    <dbReference type="NCBI Taxonomy" id="498761"/>
    <lineage>
        <taxon>Bacteria</taxon>
        <taxon>Bacillati</taxon>
        <taxon>Bacillota</taxon>
        <taxon>Clostridia</taxon>
        <taxon>Eubacteriales</taxon>
        <taxon>Heliobacteriaceae</taxon>
        <taxon>Heliomicrobium</taxon>
    </lineage>
</organism>
<dbReference type="GO" id="GO:0070733">
    <property type="term" value="F:AMPylase activity"/>
    <property type="evidence" value="ECO:0007669"/>
    <property type="project" value="UniProtKB-EC"/>
</dbReference>
<dbReference type="HOGENOM" id="CLU_080158_0_2_9"/>
<keyword evidence="2" id="KW-0548">Nucleotidyltransferase</keyword>
<feature type="domain" description="Fido" evidence="8">
    <location>
        <begin position="59"/>
        <end position="195"/>
    </location>
</feature>
<reference evidence="9 10" key="1">
    <citation type="journal article" date="2008" name="J. Bacteriol.">
        <title>The genome of Heliobacterium modesticaldum, a phototrophic representative of the Firmicutes containing the simplest photosynthetic apparatus.</title>
        <authorList>
            <person name="Sattley W.M."/>
            <person name="Madigan M.T."/>
            <person name="Swingley W.D."/>
            <person name="Cheung P.C."/>
            <person name="Clocksin K.M."/>
            <person name="Conrad A.L."/>
            <person name="Dejesa L.C."/>
            <person name="Honchak B.M."/>
            <person name="Jung D.O."/>
            <person name="Karbach L.E."/>
            <person name="Kurdoglu A."/>
            <person name="Lahiri S."/>
            <person name="Mastrian S.D."/>
            <person name="Page L.E."/>
            <person name="Taylor H.L."/>
            <person name="Wang Z.T."/>
            <person name="Raymond J."/>
            <person name="Chen M."/>
            <person name="Blankenship R.E."/>
            <person name="Touchman J.W."/>
        </authorList>
    </citation>
    <scope>NUCLEOTIDE SEQUENCE [LARGE SCALE GENOMIC DNA]</scope>
    <source>
        <strain evidence="10">ATCC 51547 / Ice1</strain>
    </source>
</reference>
<dbReference type="GO" id="GO:0051302">
    <property type="term" value="P:regulation of cell division"/>
    <property type="evidence" value="ECO:0007669"/>
    <property type="project" value="TreeGrafter"/>
</dbReference>
<keyword evidence="1" id="KW-0808">Transferase</keyword>
<dbReference type="PANTHER" id="PTHR39560">
    <property type="entry name" value="PROTEIN ADENYLYLTRANSFERASE FIC-RELATED"/>
    <property type="match status" value="1"/>
</dbReference>
<keyword evidence="3" id="KW-0547">Nucleotide-binding</keyword>
<dbReference type="STRING" id="498761.HM1_0604"/>
<comment type="catalytic activity">
    <reaction evidence="7">
        <text>L-tyrosyl-[protein] + ATP = O-(5'-adenylyl)-L-tyrosyl-[protein] + diphosphate</text>
        <dbReference type="Rhea" id="RHEA:54288"/>
        <dbReference type="Rhea" id="RHEA-COMP:10136"/>
        <dbReference type="Rhea" id="RHEA-COMP:13846"/>
        <dbReference type="ChEBI" id="CHEBI:30616"/>
        <dbReference type="ChEBI" id="CHEBI:33019"/>
        <dbReference type="ChEBI" id="CHEBI:46858"/>
        <dbReference type="ChEBI" id="CHEBI:83624"/>
        <dbReference type="EC" id="2.7.7.108"/>
    </reaction>
</comment>
<evidence type="ECO:0000256" key="4">
    <source>
        <dbReference type="ARBA" id="ARBA00022840"/>
    </source>
</evidence>
<evidence type="ECO:0000313" key="10">
    <source>
        <dbReference type="Proteomes" id="UP000008550"/>
    </source>
</evidence>
<dbReference type="Proteomes" id="UP000008550">
    <property type="component" value="Chromosome"/>
</dbReference>
<evidence type="ECO:0000259" key="8">
    <source>
        <dbReference type="PROSITE" id="PS51459"/>
    </source>
</evidence>
<name>B0TG52_HELMI</name>
<dbReference type="GO" id="GO:0005524">
    <property type="term" value="F:ATP binding"/>
    <property type="evidence" value="ECO:0007669"/>
    <property type="project" value="UniProtKB-KW"/>
</dbReference>
<evidence type="ECO:0000256" key="7">
    <source>
        <dbReference type="ARBA" id="ARBA00048696"/>
    </source>
</evidence>
<dbReference type="EMBL" id="CP000930">
    <property type="protein sequence ID" value="ABZ83209.1"/>
    <property type="molecule type" value="Genomic_DNA"/>
</dbReference>
<evidence type="ECO:0000256" key="1">
    <source>
        <dbReference type="ARBA" id="ARBA00022679"/>
    </source>
</evidence>
<protein>
    <recommendedName>
        <fullName evidence="5">protein adenylyltransferase</fullName>
        <ecNumber evidence="5">2.7.7.108</ecNumber>
    </recommendedName>
</protein>
<comment type="catalytic activity">
    <reaction evidence="6">
        <text>L-threonyl-[protein] + ATP = 3-O-(5'-adenylyl)-L-threonyl-[protein] + diphosphate</text>
        <dbReference type="Rhea" id="RHEA:54292"/>
        <dbReference type="Rhea" id="RHEA-COMP:11060"/>
        <dbReference type="Rhea" id="RHEA-COMP:13847"/>
        <dbReference type="ChEBI" id="CHEBI:30013"/>
        <dbReference type="ChEBI" id="CHEBI:30616"/>
        <dbReference type="ChEBI" id="CHEBI:33019"/>
        <dbReference type="ChEBI" id="CHEBI:138113"/>
        <dbReference type="EC" id="2.7.7.108"/>
    </reaction>
</comment>
<accession>B0TG52</accession>
<evidence type="ECO:0000313" key="9">
    <source>
        <dbReference type="EMBL" id="ABZ83209.1"/>
    </source>
</evidence>